<dbReference type="EMBL" id="DS547158">
    <property type="protein sequence ID" value="EDQ99796.1"/>
    <property type="molecule type" value="Genomic_DNA"/>
</dbReference>
<dbReference type="PANTHER" id="PTHR11903">
    <property type="entry name" value="PROSTAGLANDIN G/H SYNTHASE"/>
    <property type="match status" value="1"/>
</dbReference>
<evidence type="ECO:0000256" key="5">
    <source>
        <dbReference type="ARBA" id="ARBA00023004"/>
    </source>
</evidence>
<keyword evidence="8" id="KW-1185">Reference proteome</keyword>
<dbReference type="OrthoDB" id="823504at2759"/>
<dbReference type="GO" id="GO:0020037">
    <property type="term" value="F:heme binding"/>
    <property type="evidence" value="ECO:0007669"/>
    <property type="project" value="InterPro"/>
</dbReference>
<keyword evidence="3" id="KW-0223">Dioxygenase</keyword>
<dbReference type="SUPFAM" id="SSF48113">
    <property type="entry name" value="Heme-dependent peroxidases"/>
    <property type="match status" value="1"/>
</dbReference>
<dbReference type="Gene3D" id="1.10.640.10">
    <property type="entry name" value="Haem peroxidase domain superfamily, animal type"/>
    <property type="match status" value="1"/>
</dbReference>
<dbReference type="CDD" id="cd09817">
    <property type="entry name" value="linoleate_diol_synthase_like"/>
    <property type="match status" value="1"/>
</dbReference>
<keyword evidence="1 6" id="KW-0349">Heme</keyword>
<dbReference type="Gene3D" id="1.10.630.10">
    <property type="entry name" value="Cytochrome P450"/>
    <property type="match status" value="1"/>
</dbReference>
<dbReference type="HOGENOM" id="CLU_002329_0_0_1"/>
<dbReference type="InterPro" id="IPR037120">
    <property type="entry name" value="Haem_peroxidase_sf_animal"/>
</dbReference>
<dbReference type="InterPro" id="IPR036396">
    <property type="entry name" value="Cyt_P450_sf"/>
</dbReference>
<dbReference type="InterPro" id="IPR019791">
    <property type="entry name" value="Haem_peroxidase_animal"/>
</dbReference>
<keyword evidence="2 6" id="KW-0479">Metal-binding</keyword>
<protein>
    <submittedName>
        <fullName evidence="7">Predicted protein</fullName>
    </submittedName>
</protein>
<dbReference type="SUPFAM" id="SSF48264">
    <property type="entry name" value="Cytochrome P450"/>
    <property type="match status" value="1"/>
</dbReference>
<dbReference type="PANTHER" id="PTHR11903:SF37">
    <property type="entry name" value="PSI-PRODUCING OXYGENASE A"/>
    <property type="match status" value="1"/>
</dbReference>
<keyword evidence="4" id="KW-0560">Oxidoreductase</keyword>
<organism evidence="8">
    <name type="scientific">Laccaria bicolor (strain S238N-H82 / ATCC MYA-4686)</name>
    <name type="common">Bicoloured deceiver</name>
    <name type="synonym">Laccaria laccata var. bicolor</name>
    <dbReference type="NCBI Taxonomy" id="486041"/>
    <lineage>
        <taxon>Eukaryota</taxon>
        <taxon>Fungi</taxon>
        <taxon>Dikarya</taxon>
        <taxon>Basidiomycota</taxon>
        <taxon>Agaricomycotina</taxon>
        <taxon>Agaricomycetes</taxon>
        <taxon>Agaricomycetidae</taxon>
        <taxon>Agaricales</taxon>
        <taxon>Agaricineae</taxon>
        <taxon>Hydnangiaceae</taxon>
        <taxon>Laccaria</taxon>
    </lineage>
</organism>
<evidence type="ECO:0000313" key="8">
    <source>
        <dbReference type="Proteomes" id="UP000001194"/>
    </source>
</evidence>
<dbReference type="GO" id="GO:0016705">
    <property type="term" value="F:oxidoreductase activity, acting on paired donors, with incorporation or reduction of molecular oxygen"/>
    <property type="evidence" value="ECO:0007669"/>
    <property type="project" value="InterPro"/>
</dbReference>
<name>B0DZX3_LACBS</name>
<gene>
    <name evidence="7" type="ORF">LACBIDRAFT_315146</name>
</gene>
<dbReference type="InterPro" id="IPR010255">
    <property type="entry name" value="Haem_peroxidase_sf"/>
</dbReference>
<feature type="binding site" description="axial binding residue" evidence="6">
    <location>
        <position position="394"/>
    </location>
    <ligand>
        <name>heme b</name>
        <dbReference type="ChEBI" id="CHEBI:60344"/>
    </ligand>
    <ligandPart>
        <name>Fe</name>
        <dbReference type="ChEBI" id="CHEBI:18248"/>
    </ligandPart>
</feature>
<dbReference type="Proteomes" id="UP000001194">
    <property type="component" value="Unassembled WGS sequence"/>
</dbReference>
<evidence type="ECO:0000256" key="2">
    <source>
        <dbReference type="ARBA" id="ARBA00022723"/>
    </source>
</evidence>
<dbReference type="PROSITE" id="PS50292">
    <property type="entry name" value="PEROXIDASE_3"/>
    <property type="match status" value="1"/>
</dbReference>
<sequence length="1120" mass="125225">MSLRYIRDRIVKRVDFIAESRAPLDTDGAHPQSHVFEKTVTEIHELLVKPAFQVSDLGAYWDAIQNLSTVGLNDRDLLLEKVLVLMSRLQHTKISLKVQQFVINLLYKDLPHPPSGYLGLSPSSTLCHHHKTLEDASTHALVKYAYRAADGSNYNPLFPTLGKAGSPYARSVPSANIVPSSALPDPELVFDTLLRRQKFVPHPGGISSLFFAFADLVIHSIFNTNHFDWSINDASSYLDLSVLYGSSESQVNSVRRRDGTGKLFDDVFADSRLLFMPPASCALLVLLNRNHNYIAEKILNINENGNLSSPPPEDEKLRLAQDDEIFHRARLVNCGYFMHIILGDYVGAILGLVRDESDWRLDPLMTMREISHEFVPQGEGNVVSIEFNLLYRWHATLSAQDEKWTEGEFNKLFKGKNPNDVTIEDFKNAAHEFMLPPKDPRVWTFKDLKRDDKGRFNDADLAQILQDATEWRAGAYGARGTPEVLRVIEIMGMKQARSWGTCSLNEFRKFLGLRPYETFAEWNPDREIHTAAAALYRDIDNLELHVGLQAEQTKKPGPGAGLCPGYTISRSILADAVCLTRGDRFLTVDFNPFNLTSWGYQDCQYDKKDGSYGGLLTKLLFRTLPEHYQRGSAYAHFPFLDPVFMREENLAKTNPSLVDKYIWTRPRQDSPTVPFDTLESVKKVLKDPHFVSAYDHRLYNVVKPFLPKKRPSAFTTVSKRLSIIKKSTPTTAVTPTKENEVPEAIRHLHEGVSQVSSLIHGESTADWVAFFSKATEDLIKAKAFEPVSKGVKYVDIVKDVINILPIHWISHSIAGLPLKTSANPGGVWYEQDTYHKFAVIASYVYLNFDPVNDWHLRESSQRYSAEILDIIHAHIEKLTGIQLSIPDALNHLSIGASNKSHDFLKKVIDANGKNNTRHELAAQVFSATIPTAPLYSQAIAKVVDFYLAREQAVARQEIVNLANSKDKDAPSKILAYVREALRLNPTVAGVYRTAAQDVLVGSKRVNATEHAFASIVKANLDPEVFGPHPSVASYSRPADKAGITTIGDFGLLSPVFFDATAPVILGKILSLKNLKPAPGKSGTLLSFKENWNGTPSTQYINTEGIVGPFPDSLLVQFTPA</sequence>
<dbReference type="GeneID" id="6085191"/>
<reference evidence="7 8" key="1">
    <citation type="journal article" date="2008" name="Nature">
        <title>The genome of Laccaria bicolor provides insights into mycorrhizal symbiosis.</title>
        <authorList>
            <person name="Martin F."/>
            <person name="Aerts A."/>
            <person name="Ahren D."/>
            <person name="Brun A."/>
            <person name="Danchin E.G.J."/>
            <person name="Duchaussoy F."/>
            <person name="Gibon J."/>
            <person name="Kohler A."/>
            <person name="Lindquist E."/>
            <person name="Pereda V."/>
            <person name="Salamov A."/>
            <person name="Shapiro H.J."/>
            <person name="Wuyts J."/>
            <person name="Blaudez D."/>
            <person name="Buee M."/>
            <person name="Brokstein P."/>
            <person name="Canbaeck B."/>
            <person name="Cohen D."/>
            <person name="Courty P.E."/>
            <person name="Coutinho P.M."/>
            <person name="Delaruelle C."/>
            <person name="Detter J.C."/>
            <person name="Deveau A."/>
            <person name="DiFazio S."/>
            <person name="Duplessis S."/>
            <person name="Fraissinet-Tachet L."/>
            <person name="Lucic E."/>
            <person name="Frey-Klett P."/>
            <person name="Fourrey C."/>
            <person name="Feussner I."/>
            <person name="Gay G."/>
            <person name="Grimwood J."/>
            <person name="Hoegger P.J."/>
            <person name="Jain P."/>
            <person name="Kilaru S."/>
            <person name="Labbe J."/>
            <person name="Lin Y.C."/>
            <person name="Legue V."/>
            <person name="Le Tacon F."/>
            <person name="Marmeisse R."/>
            <person name="Melayah D."/>
            <person name="Montanini B."/>
            <person name="Muratet M."/>
            <person name="Nehls U."/>
            <person name="Niculita-Hirzel H."/>
            <person name="Oudot-Le Secq M.P."/>
            <person name="Peter M."/>
            <person name="Quesneville H."/>
            <person name="Rajashekar B."/>
            <person name="Reich M."/>
            <person name="Rouhier N."/>
            <person name="Schmutz J."/>
            <person name="Yin T."/>
            <person name="Chalot M."/>
            <person name="Henrissat B."/>
            <person name="Kuees U."/>
            <person name="Lucas S."/>
            <person name="Van de Peer Y."/>
            <person name="Podila G.K."/>
            <person name="Polle A."/>
            <person name="Pukkila P.J."/>
            <person name="Richardson P.M."/>
            <person name="Rouze P."/>
            <person name="Sanders I.R."/>
            <person name="Stajich J.E."/>
            <person name="Tunlid A."/>
            <person name="Tuskan G."/>
            <person name="Grigoriev I.V."/>
        </authorList>
    </citation>
    <scope>NUCLEOTIDE SEQUENCE [LARGE SCALE GENOMIC DNA]</scope>
    <source>
        <strain evidence="8">S238N-H82 / ATCC MYA-4686</strain>
    </source>
</reference>
<dbReference type="KEGG" id="lbc:LACBIDRAFT_315146"/>
<dbReference type="GO" id="GO:0006979">
    <property type="term" value="P:response to oxidative stress"/>
    <property type="evidence" value="ECO:0007669"/>
    <property type="project" value="InterPro"/>
</dbReference>
<keyword evidence="5 6" id="KW-0408">Iron</keyword>
<proteinExistence type="predicted"/>
<evidence type="ECO:0000256" key="3">
    <source>
        <dbReference type="ARBA" id="ARBA00022964"/>
    </source>
</evidence>
<dbReference type="InterPro" id="IPR050783">
    <property type="entry name" value="Oxylipin_biosynth_metab"/>
</dbReference>
<dbReference type="PRINTS" id="PR00457">
    <property type="entry name" value="ANPEROXIDASE"/>
</dbReference>
<dbReference type="RefSeq" id="XP_001889488.1">
    <property type="nucleotide sequence ID" value="XM_001889453.1"/>
</dbReference>
<evidence type="ECO:0000256" key="1">
    <source>
        <dbReference type="ARBA" id="ARBA00022617"/>
    </source>
</evidence>
<dbReference type="GO" id="GO:0051213">
    <property type="term" value="F:dioxygenase activity"/>
    <property type="evidence" value="ECO:0007669"/>
    <property type="project" value="UniProtKB-KW"/>
</dbReference>
<evidence type="ECO:0000313" key="7">
    <source>
        <dbReference type="EMBL" id="EDQ99796.1"/>
    </source>
</evidence>
<evidence type="ECO:0000256" key="4">
    <source>
        <dbReference type="ARBA" id="ARBA00023002"/>
    </source>
</evidence>
<dbReference type="GO" id="GO:0004601">
    <property type="term" value="F:peroxidase activity"/>
    <property type="evidence" value="ECO:0007669"/>
    <property type="project" value="InterPro"/>
</dbReference>
<accession>B0DZX3</accession>
<dbReference type="GO" id="GO:0006631">
    <property type="term" value="P:fatty acid metabolic process"/>
    <property type="evidence" value="ECO:0007669"/>
    <property type="project" value="UniProtKB-ARBA"/>
</dbReference>
<dbReference type="GO" id="GO:0005506">
    <property type="term" value="F:iron ion binding"/>
    <property type="evidence" value="ECO:0007669"/>
    <property type="project" value="InterPro"/>
</dbReference>
<evidence type="ECO:0000256" key="6">
    <source>
        <dbReference type="PIRSR" id="PIRSR619791-2"/>
    </source>
</evidence>
<dbReference type="InParanoid" id="B0DZX3"/>
<dbReference type="AlphaFoldDB" id="B0DZX3"/>
<dbReference type="GO" id="GO:0004497">
    <property type="term" value="F:monooxygenase activity"/>
    <property type="evidence" value="ECO:0007669"/>
    <property type="project" value="InterPro"/>
</dbReference>
<dbReference type="InterPro" id="IPR034812">
    <property type="entry name" value="Ppo-like_N"/>
</dbReference>
<dbReference type="Pfam" id="PF03098">
    <property type="entry name" value="An_peroxidase"/>
    <property type="match status" value="1"/>
</dbReference>